<reference evidence="1 2" key="1">
    <citation type="submission" date="2016-08" db="EMBL/GenBank/DDBJ databases">
        <title>Draft genome sequence of allopolyploid Zygosaccharomyces rouxii.</title>
        <authorList>
            <person name="Watanabe J."/>
            <person name="Uehara K."/>
            <person name="Mogi Y."/>
            <person name="Tsukioka Y."/>
        </authorList>
    </citation>
    <scope>NUCLEOTIDE SEQUENCE [LARGE SCALE GENOMIC DNA]</scope>
    <source>
        <strain evidence="1 2">NBRC 110957</strain>
    </source>
</reference>
<comment type="caution">
    <text evidence="1">The sequence shown here is derived from an EMBL/GenBank/DDBJ whole genome shotgun (WGS) entry which is preliminary data.</text>
</comment>
<dbReference type="EMBL" id="BDGX01000001">
    <property type="protein sequence ID" value="GAV46896.1"/>
    <property type="molecule type" value="Genomic_DNA"/>
</dbReference>
<evidence type="ECO:0000313" key="2">
    <source>
        <dbReference type="Proteomes" id="UP000187013"/>
    </source>
</evidence>
<evidence type="ECO:0000313" key="1">
    <source>
        <dbReference type="EMBL" id="GAV46896.1"/>
    </source>
</evidence>
<protein>
    <submittedName>
        <fullName evidence="1">Uncharacterized protein</fullName>
    </submittedName>
</protein>
<sequence length="34" mass="3854">MGIMQAIKFLAIIAKVSPGKELDKWDQMAKYTNI</sequence>
<dbReference type="Proteomes" id="UP000187013">
    <property type="component" value="Unassembled WGS sequence"/>
</dbReference>
<accession>A0A1Q2ZTP0</accession>
<organism evidence="1 2">
    <name type="scientific">Zygosaccharomyces rouxii</name>
    <dbReference type="NCBI Taxonomy" id="4956"/>
    <lineage>
        <taxon>Eukaryota</taxon>
        <taxon>Fungi</taxon>
        <taxon>Dikarya</taxon>
        <taxon>Ascomycota</taxon>
        <taxon>Saccharomycotina</taxon>
        <taxon>Saccharomycetes</taxon>
        <taxon>Saccharomycetales</taxon>
        <taxon>Saccharomycetaceae</taxon>
        <taxon>Zygosaccharomyces</taxon>
    </lineage>
</organism>
<name>A0A1Q2ZTP0_ZYGRO</name>
<proteinExistence type="predicted"/>
<dbReference type="AlphaFoldDB" id="A0A1Q2ZTP0"/>
<gene>
    <name evidence="1" type="ORF">ZYGR_0A04940</name>
</gene>